<organism evidence="3 4">
    <name type="scientific">Agromyces rhizosphaerae</name>
    <dbReference type="NCBI Taxonomy" id="88374"/>
    <lineage>
        <taxon>Bacteria</taxon>
        <taxon>Bacillati</taxon>
        <taxon>Actinomycetota</taxon>
        <taxon>Actinomycetes</taxon>
        <taxon>Micrococcales</taxon>
        <taxon>Microbacteriaceae</taxon>
        <taxon>Agromyces</taxon>
    </lineage>
</organism>
<reference evidence="3" key="1">
    <citation type="submission" date="2022-12" db="EMBL/GenBank/DDBJ databases">
        <title>Reference genome sequencing for broad-spectrum identification of bacterial and archaeal isolates by mass spectrometry.</title>
        <authorList>
            <person name="Sekiguchi Y."/>
            <person name="Tourlousse D.M."/>
        </authorList>
    </citation>
    <scope>NUCLEOTIDE SEQUENCE</scope>
    <source>
        <strain evidence="3">14</strain>
    </source>
</reference>
<sequence length="1070" mass="110997">MRHPVRRATVAAAAAASLLAVGVAAPAQAEEVVPTELIISEYVEGSSFNKAIELYNPTDGEIDLTDYDLQISFNGGSATAAFDLIGAVAAGGTFVFADEDLAAYADQTTSANLWNGDDAILLRNAGTVVDSIGQVGFDPGSQWGADLTSTQDNTLRRMASVCVGDTVVDDVFDPAVEWVGFANNTFDGLGSHTADCGGSTGPSGPVINEFVANHTGSDTSEYVEVLGLPGEDLSDYDLLQLEGDSSSSNFGGVVVGTTSLGVANGDGYYVVGPLSNEFQNGTMTLVLVSGYDDTADLDAENDGMIDDGFAFEIVDTVAVSDGDAGDLAYGDTVLTGGYDGNGFDVGGASRIPDGTDTDTAADWVRNAFNGAGLDAFPGATPADGEAWNTPGAANEVYVYVAPPLSCADEVVTIGSVQGSGDASPVAGSDVIVSGVVVGDFQSGGFGGYYIQDAGDGDAATSDGIFVYAPGGASVDVGDEVIVAGAVSEYFGLTEITPTEVVVCATGAATPAATELELPLTEADREAVEGMLVTLPQELAILEFYNYGRYGLIALGTERQYTPTAVVEPGQPAVDLAEENALNRIMLDDGRSTQNPDPAIHPNGAEFTLDNLFRGGDLVTNATGVLDYRFDTWAVQPTQGADFESVNPRPDVPEVGGEFTVASFNVLNYFTTLNSRGANTTEEFERQEAKIVAALAEIDADVFGLIEIENNGDEGAASAVATLVDALNDVLGSEVYDYVDTGVIGTDVITTAFVYKAATATPVGDFALLDESVDPRFIDSKNRPALAQTFADAAGGKVTVLVNHLKSKGSSCEDDGDPDLLDGAGNCNLTRTSAAEAMVDWIDTDPTDQGTEERTLIIGDLNSYDHEEPIDVLVAGGYTDLLLQEQGEYAYSYVFDGQLGYLDYALAGPGLVDEVTGAAPWAINADEPSLIDYDMSFKQDAQDALYAPDAYRSSDHDPVIVGLVLDSTPPELSVAADPATVFPPNAKWTTVGLLIEATDDSGEEPTVEIVEVTAAGHKADIRVVGDAQVEVVARMGATYTVTVEATDGAGNTASDTVVISVAAPIGGPFPL</sequence>
<dbReference type="EMBL" id="BSDP01000001">
    <property type="protein sequence ID" value="GLI27373.1"/>
    <property type="molecule type" value="Genomic_DNA"/>
</dbReference>
<dbReference type="Proteomes" id="UP001144396">
    <property type="component" value="Unassembled WGS sequence"/>
</dbReference>
<dbReference type="PANTHER" id="PTHR42834">
    <property type="entry name" value="ENDONUCLEASE/EXONUCLEASE/PHOSPHATASE FAMILY PROTEIN (AFU_ORTHOLOGUE AFUA_3G09210)"/>
    <property type="match status" value="1"/>
</dbReference>
<dbReference type="RefSeq" id="WP_281883861.1">
    <property type="nucleotide sequence ID" value="NZ_BSDP01000001.1"/>
</dbReference>
<dbReference type="InterPro" id="IPR036691">
    <property type="entry name" value="Endo/exonu/phosph_ase_sf"/>
</dbReference>
<dbReference type="CDD" id="cd04486">
    <property type="entry name" value="YhcR_OBF_like"/>
    <property type="match status" value="1"/>
</dbReference>
<feature type="signal peptide" evidence="1">
    <location>
        <begin position="1"/>
        <end position="29"/>
    </location>
</feature>
<dbReference type="InterPro" id="IPR005135">
    <property type="entry name" value="Endo/exonuclease/phosphatase"/>
</dbReference>
<feature type="chain" id="PRO_5040779453" description="LTD domain-containing protein" evidence="1">
    <location>
        <begin position="30"/>
        <end position="1070"/>
    </location>
</feature>
<dbReference type="NCBIfam" id="NF033681">
    <property type="entry name" value="ExeM_NucH_DNase"/>
    <property type="match status" value="1"/>
</dbReference>
<dbReference type="InterPro" id="IPR047971">
    <property type="entry name" value="ExeM-like"/>
</dbReference>
<comment type="caution">
    <text evidence="3">The sequence shown here is derived from an EMBL/GenBank/DDBJ whole genome shotgun (WGS) entry which is preliminary data.</text>
</comment>
<proteinExistence type="predicted"/>
<dbReference type="Gene3D" id="3.60.10.10">
    <property type="entry name" value="Endonuclease/exonuclease/phosphatase"/>
    <property type="match status" value="1"/>
</dbReference>
<keyword evidence="1" id="KW-0732">Signal</keyword>
<evidence type="ECO:0000259" key="2">
    <source>
        <dbReference type="PROSITE" id="PS51841"/>
    </source>
</evidence>
<keyword evidence="4" id="KW-1185">Reference proteome</keyword>
<evidence type="ECO:0000256" key="1">
    <source>
        <dbReference type="SAM" id="SignalP"/>
    </source>
</evidence>
<dbReference type="AlphaFoldDB" id="A0A9W6CRW6"/>
<dbReference type="GO" id="GO:0003824">
    <property type="term" value="F:catalytic activity"/>
    <property type="evidence" value="ECO:0007669"/>
    <property type="project" value="InterPro"/>
</dbReference>
<name>A0A9W6CRW6_9MICO</name>
<dbReference type="CDD" id="cd10283">
    <property type="entry name" value="MnuA_DNase1-like"/>
    <property type="match status" value="1"/>
</dbReference>
<gene>
    <name evidence="3" type="ORF">ARHIZOSPH14_16150</name>
</gene>
<feature type="domain" description="LTD" evidence="2">
    <location>
        <begin position="25"/>
        <end position="136"/>
    </location>
</feature>
<dbReference type="SUPFAM" id="SSF56219">
    <property type="entry name" value="DNase I-like"/>
    <property type="match status" value="1"/>
</dbReference>
<evidence type="ECO:0000313" key="3">
    <source>
        <dbReference type="EMBL" id="GLI27373.1"/>
    </source>
</evidence>
<evidence type="ECO:0000313" key="4">
    <source>
        <dbReference type="Proteomes" id="UP001144396"/>
    </source>
</evidence>
<dbReference type="PANTHER" id="PTHR42834:SF1">
    <property type="entry name" value="ENDONUCLEASE_EXONUCLEASE_PHOSPHATASE FAMILY PROTEIN (AFU_ORTHOLOGUE AFUA_3G09210)"/>
    <property type="match status" value="1"/>
</dbReference>
<dbReference type="PROSITE" id="PS51841">
    <property type="entry name" value="LTD"/>
    <property type="match status" value="1"/>
</dbReference>
<protein>
    <recommendedName>
        <fullName evidence="2">LTD domain-containing protein</fullName>
    </recommendedName>
</protein>
<accession>A0A9W6CRW6</accession>
<dbReference type="Pfam" id="PF00932">
    <property type="entry name" value="LTD"/>
    <property type="match status" value="1"/>
</dbReference>
<dbReference type="InterPro" id="IPR001322">
    <property type="entry name" value="Lamin_tail_dom"/>
</dbReference>
<dbReference type="Pfam" id="PF03372">
    <property type="entry name" value="Exo_endo_phos"/>
    <property type="match status" value="1"/>
</dbReference>